<evidence type="ECO:0008006" key="3">
    <source>
        <dbReference type="Google" id="ProtNLM"/>
    </source>
</evidence>
<proteinExistence type="predicted"/>
<evidence type="ECO:0000313" key="1">
    <source>
        <dbReference type="EMBL" id="KKU25942.1"/>
    </source>
</evidence>
<dbReference type="AlphaFoldDB" id="A0A0G1NZX2"/>
<sequence>MTINLKASNVSLTPEIRSYLDRRLESLQKFLPEGKDAFVADIELSRVTKHHTGDVFLAEINIRVGSRVFHAIAERPDLFEAIDQMRDEIVRELGSFKDKRLSLLKRSGQKIKNLIRNLSSDKS</sequence>
<organism evidence="1 2">
    <name type="scientific">Candidatus Magasanikbacteria bacterium GW2011_GWA2_46_17</name>
    <dbReference type="NCBI Taxonomy" id="1619042"/>
    <lineage>
        <taxon>Bacteria</taxon>
        <taxon>Candidatus Magasanikiibacteriota</taxon>
    </lineage>
</organism>
<accession>A0A0G1NZX2</accession>
<dbReference type="NCBIfam" id="TIGR00741">
    <property type="entry name" value="yfiA"/>
    <property type="match status" value="1"/>
</dbReference>
<evidence type="ECO:0000313" key="2">
    <source>
        <dbReference type="Proteomes" id="UP000034175"/>
    </source>
</evidence>
<name>A0A0G1NZX2_9BACT</name>
<dbReference type="SUPFAM" id="SSF69754">
    <property type="entry name" value="Ribosome binding protein Y (YfiA homologue)"/>
    <property type="match status" value="1"/>
</dbReference>
<dbReference type="EMBL" id="LCMA01000015">
    <property type="protein sequence ID" value="KKU25942.1"/>
    <property type="molecule type" value="Genomic_DNA"/>
</dbReference>
<gene>
    <name evidence="1" type="ORF">UX39_C0015G0010</name>
</gene>
<dbReference type="Gene3D" id="3.30.160.100">
    <property type="entry name" value="Ribosome hibernation promotion factor-like"/>
    <property type="match status" value="1"/>
</dbReference>
<dbReference type="InterPro" id="IPR003489">
    <property type="entry name" value="RHF/RaiA"/>
</dbReference>
<dbReference type="InterPro" id="IPR036567">
    <property type="entry name" value="RHF-like"/>
</dbReference>
<protein>
    <recommendedName>
        <fullName evidence="3">Ribosomal subunit interface protein</fullName>
    </recommendedName>
</protein>
<dbReference type="Pfam" id="PF02482">
    <property type="entry name" value="Ribosomal_S30AE"/>
    <property type="match status" value="1"/>
</dbReference>
<dbReference type="Proteomes" id="UP000034175">
    <property type="component" value="Unassembled WGS sequence"/>
</dbReference>
<reference evidence="1 2" key="1">
    <citation type="journal article" date="2015" name="Nature">
        <title>rRNA introns, odd ribosomes, and small enigmatic genomes across a large radiation of phyla.</title>
        <authorList>
            <person name="Brown C.T."/>
            <person name="Hug L.A."/>
            <person name="Thomas B.C."/>
            <person name="Sharon I."/>
            <person name="Castelle C.J."/>
            <person name="Singh A."/>
            <person name="Wilkins M.J."/>
            <person name="Williams K.H."/>
            <person name="Banfield J.F."/>
        </authorList>
    </citation>
    <scope>NUCLEOTIDE SEQUENCE [LARGE SCALE GENOMIC DNA]</scope>
</reference>
<comment type="caution">
    <text evidence="1">The sequence shown here is derived from an EMBL/GenBank/DDBJ whole genome shotgun (WGS) entry which is preliminary data.</text>
</comment>